<dbReference type="InterPro" id="IPR058130">
    <property type="entry name" value="PEA_transf_C"/>
</dbReference>
<keyword evidence="2" id="KW-1003">Cell membrane</keyword>
<evidence type="ECO:0000256" key="2">
    <source>
        <dbReference type="ARBA" id="ARBA00022475"/>
    </source>
</evidence>
<accession>A0ABS8C6P9</accession>
<feature type="transmembrane region" description="Helical" evidence="8">
    <location>
        <begin position="131"/>
        <end position="151"/>
    </location>
</feature>
<dbReference type="NCBIfam" id="NF028537">
    <property type="entry name" value="P_eth_NH2_trans"/>
    <property type="match status" value="1"/>
</dbReference>
<comment type="caution">
    <text evidence="11">The sequence shown here is derived from an EMBL/GenBank/DDBJ whole genome shotgun (WGS) entry which is preliminary data.</text>
</comment>
<evidence type="ECO:0000313" key="12">
    <source>
        <dbReference type="Proteomes" id="UP000633814"/>
    </source>
</evidence>
<dbReference type="Pfam" id="PF00884">
    <property type="entry name" value="Sulfatase"/>
    <property type="match status" value="1"/>
</dbReference>
<evidence type="ECO:0000256" key="5">
    <source>
        <dbReference type="ARBA" id="ARBA00022692"/>
    </source>
</evidence>
<evidence type="ECO:0000256" key="6">
    <source>
        <dbReference type="ARBA" id="ARBA00022989"/>
    </source>
</evidence>
<evidence type="ECO:0000256" key="1">
    <source>
        <dbReference type="ARBA" id="ARBA00004429"/>
    </source>
</evidence>
<name>A0ABS8C6P9_9ALTE</name>
<dbReference type="PANTHER" id="PTHR30443:SF0">
    <property type="entry name" value="PHOSPHOETHANOLAMINE TRANSFERASE EPTA"/>
    <property type="match status" value="1"/>
</dbReference>
<organism evidence="11 12">
    <name type="scientific">Alishewanella maricola</name>
    <dbReference type="NCBI Taxonomy" id="2795740"/>
    <lineage>
        <taxon>Bacteria</taxon>
        <taxon>Pseudomonadati</taxon>
        <taxon>Pseudomonadota</taxon>
        <taxon>Gammaproteobacteria</taxon>
        <taxon>Alteromonadales</taxon>
        <taxon>Alteromonadaceae</taxon>
        <taxon>Alishewanella</taxon>
    </lineage>
</organism>
<feature type="domain" description="Phosphoethanolamine transferase N-terminal" evidence="10">
    <location>
        <begin position="66"/>
        <end position="211"/>
    </location>
</feature>
<dbReference type="PANTHER" id="PTHR30443">
    <property type="entry name" value="INNER MEMBRANE PROTEIN"/>
    <property type="match status" value="1"/>
</dbReference>
<evidence type="ECO:0000259" key="10">
    <source>
        <dbReference type="Pfam" id="PF08019"/>
    </source>
</evidence>
<keyword evidence="7 8" id="KW-0472">Membrane</keyword>
<dbReference type="Gene3D" id="3.40.720.10">
    <property type="entry name" value="Alkaline Phosphatase, subunit A"/>
    <property type="match status" value="1"/>
</dbReference>
<evidence type="ECO:0000259" key="9">
    <source>
        <dbReference type="Pfam" id="PF00884"/>
    </source>
</evidence>
<comment type="subcellular location">
    <subcellularLocation>
        <location evidence="1">Cell inner membrane</location>
        <topology evidence="1">Multi-pass membrane protein</topology>
    </subcellularLocation>
</comment>
<keyword evidence="12" id="KW-1185">Reference proteome</keyword>
<evidence type="ECO:0000256" key="3">
    <source>
        <dbReference type="ARBA" id="ARBA00022519"/>
    </source>
</evidence>
<proteinExistence type="predicted"/>
<feature type="transmembrane region" description="Helical" evidence="8">
    <location>
        <begin position="25"/>
        <end position="43"/>
    </location>
</feature>
<dbReference type="Pfam" id="PF08019">
    <property type="entry name" value="EptA_B_N"/>
    <property type="match status" value="1"/>
</dbReference>
<evidence type="ECO:0000256" key="8">
    <source>
        <dbReference type="SAM" id="Phobius"/>
    </source>
</evidence>
<dbReference type="Proteomes" id="UP000633814">
    <property type="component" value="Unassembled WGS sequence"/>
</dbReference>
<evidence type="ECO:0000313" key="11">
    <source>
        <dbReference type="EMBL" id="MCB5228021.1"/>
    </source>
</evidence>
<reference evidence="11 12" key="1">
    <citation type="submission" date="2021-10" db="EMBL/GenBank/DDBJ databases">
        <title>Alishewanella koreense sp. nov. isolated from seawater of southwestern coast in South Korea and the proposal for the reclassification of Rheinheimera perlucida and Rheinheimera tuosuensis as Arsukibacterium perlucida and Arsukibacterium tuosuensis.</title>
        <authorList>
            <person name="Kim K.H."/>
            <person name="Ruan W."/>
            <person name="Kim K.R."/>
            <person name="Baek J.H."/>
            <person name="Jeon C.O."/>
        </authorList>
    </citation>
    <scope>NUCLEOTIDE SEQUENCE [LARGE SCALE GENOMIC DNA]</scope>
    <source>
        <strain evidence="11 12">16-MA</strain>
    </source>
</reference>
<dbReference type="InterPro" id="IPR000917">
    <property type="entry name" value="Sulfatase_N"/>
</dbReference>
<feature type="transmembrane region" description="Helical" evidence="8">
    <location>
        <begin position="163"/>
        <end position="183"/>
    </location>
</feature>
<evidence type="ECO:0000256" key="7">
    <source>
        <dbReference type="ARBA" id="ARBA00023136"/>
    </source>
</evidence>
<evidence type="ECO:0000256" key="4">
    <source>
        <dbReference type="ARBA" id="ARBA00022679"/>
    </source>
</evidence>
<gene>
    <name evidence="11" type="ORF">JAO78_014500</name>
</gene>
<feature type="domain" description="Sulfatase N-terminal" evidence="9">
    <location>
        <begin position="244"/>
        <end position="532"/>
    </location>
</feature>
<dbReference type="CDD" id="cd16017">
    <property type="entry name" value="LptA"/>
    <property type="match status" value="1"/>
</dbReference>
<keyword evidence="6 8" id="KW-1133">Transmembrane helix</keyword>
<dbReference type="InterPro" id="IPR040423">
    <property type="entry name" value="PEA_transferase"/>
</dbReference>
<dbReference type="RefSeq" id="WP_226752085.1">
    <property type="nucleotide sequence ID" value="NZ_JAEINI020000013.1"/>
</dbReference>
<dbReference type="SUPFAM" id="SSF53649">
    <property type="entry name" value="Alkaline phosphatase-like"/>
    <property type="match status" value="1"/>
</dbReference>
<dbReference type="InterPro" id="IPR017850">
    <property type="entry name" value="Alkaline_phosphatase_core_sf"/>
</dbReference>
<protein>
    <submittedName>
        <fullName evidence="11">Phosphoethanolamine--lipid A transferase</fullName>
    </submittedName>
</protein>
<feature type="transmembrane region" description="Helical" evidence="8">
    <location>
        <begin position="87"/>
        <end position="107"/>
    </location>
</feature>
<keyword evidence="3" id="KW-0997">Cell inner membrane</keyword>
<keyword evidence="4 11" id="KW-0808">Transferase</keyword>
<dbReference type="InterPro" id="IPR012549">
    <property type="entry name" value="EptA-like_N"/>
</dbReference>
<dbReference type="GO" id="GO:0016740">
    <property type="term" value="F:transferase activity"/>
    <property type="evidence" value="ECO:0007669"/>
    <property type="project" value="UniProtKB-KW"/>
</dbReference>
<feature type="transmembrane region" description="Helical" evidence="8">
    <location>
        <begin position="55"/>
        <end position="75"/>
    </location>
</feature>
<sequence>MAEAALTVNHTTFSLRTLQHAWHPLWFAVLMAIGMTLMLNAPFLSALQAKVPGQYLLQAFLLSMLLLLNLLLLVLLSVNRLQKPISIALFAVGAISLYFIDNFGIVIDKSMLQNAIETDAAEAQGILSLNLYWQVITIMLFPFLASTLIKIRRLPRMQWLKHWLLCVVLIMLALSSIVVVEYAQLAPFFRNNRDVKHMALPFSTVSAAVSMGNTLLQQQFPTEFTLLGQDAVRVPYAGPSKPRLIIMVLGETARADHFQLNGYQRATNPKLSQLPVFSFQQVSSCGTATAHSVPCMFSHMGRQHYDERIAKNSSNVLDILQRSGVAVTWFDNNSGCKGVCDRVANELLFQQQQSEDCQNGQCLDSIILSAVDKQIALDLTTDRLIVVHQLGSHGPEYFKRSAEQDKHFLPECGDKQLQLCEPSSIINAYDNSIVATDRLLADLINRLQQKTDFQTALFYVSDHGESLGENGVYLHGLPYFMAPDAQTHVPLIWWMSPDYASANTLTTTCLREKATEPYSHDNVFHSLLGMFNVQTAVYQRNKDMFQGCV</sequence>
<dbReference type="EMBL" id="JAEINI020000013">
    <property type="protein sequence ID" value="MCB5228021.1"/>
    <property type="molecule type" value="Genomic_DNA"/>
</dbReference>
<keyword evidence="5 8" id="KW-0812">Transmembrane</keyword>